<proteinExistence type="predicted"/>
<feature type="compositionally biased region" description="Basic residues" evidence="1">
    <location>
        <begin position="114"/>
        <end position="124"/>
    </location>
</feature>
<evidence type="ECO:0000256" key="1">
    <source>
        <dbReference type="SAM" id="MobiDB-lite"/>
    </source>
</evidence>
<protein>
    <submittedName>
        <fullName evidence="2">Uncharacterized protein</fullName>
    </submittedName>
</protein>
<gene>
    <name evidence="2" type="ORF">IPOD504_LOCUS732</name>
</gene>
<evidence type="ECO:0000313" key="3">
    <source>
        <dbReference type="Proteomes" id="UP000837857"/>
    </source>
</evidence>
<organism evidence="2 3">
    <name type="scientific">Iphiclides podalirius</name>
    <name type="common">scarce swallowtail</name>
    <dbReference type="NCBI Taxonomy" id="110791"/>
    <lineage>
        <taxon>Eukaryota</taxon>
        <taxon>Metazoa</taxon>
        <taxon>Ecdysozoa</taxon>
        <taxon>Arthropoda</taxon>
        <taxon>Hexapoda</taxon>
        <taxon>Insecta</taxon>
        <taxon>Pterygota</taxon>
        <taxon>Neoptera</taxon>
        <taxon>Endopterygota</taxon>
        <taxon>Lepidoptera</taxon>
        <taxon>Glossata</taxon>
        <taxon>Ditrysia</taxon>
        <taxon>Papilionoidea</taxon>
        <taxon>Papilionidae</taxon>
        <taxon>Papilioninae</taxon>
        <taxon>Iphiclides</taxon>
    </lineage>
</organism>
<accession>A0ABN8HLG0</accession>
<dbReference type="Proteomes" id="UP000837857">
    <property type="component" value="Chromosome 1"/>
</dbReference>
<evidence type="ECO:0000313" key="2">
    <source>
        <dbReference type="EMBL" id="CAH2035864.1"/>
    </source>
</evidence>
<reference evidence="2" key="1">
    <citation type="submission" date="2022-03" db="EMBL/GenBank/DDBJ databases">
        <authorList>
            <person name="Martin H S."/>
        </authorList>
    </citation>
    <scope>NUCLEOTIDE SEQUENCE</scope>
</reference>
<keyword evidence="3" id="KW-1185">Reference proteome</keyword>
<sequence>MGHGKRMFRRASQTRGWLACGVQRRGARVASRGADAGRARRSTAARAGWAGAVVGAWCRYECDGGGGRPGPGCRGGRTHAPVFCHRAPATHAPHRTTQSSRGFRREHDSPLPMRRNRTRSVHVT</sequence>
<feature type="region of interest" description="Disordered" evidence="1">
    <location>
        <begin position="87"/>
        <end position="124"/>
    </location>
</feature>
<name>A0ABN8HLG0_9NEOP</name>
<feature type="non-terminal residue" evidence="2">
    <location>
        <position position="124"/>
    </location>
</feature>
<dbReference type="EMBL" id="OW152813">
    <property type="protein sequence ID" value="CAH2035864.1"/>
    <property type="molecule type" value="Genomic_DNA"/>
</dbReference>